<feature type="transmembrane region" description="Helical" evidence="2">
    <location>
        <begin position="41"/>
        <end position="65"/>
    </location>
</feature>
<keyword evidence="2" id="KW-0812">Transmembrane</keyword>
<evidence type="ECO:0000313" key="3">
    <source>
        <dbReference type="EMBL" id="GFR91267.1"/>
    </source>
</evidence>
<feature type="transmembrane region" description="Helical" evidence="2">
    <location>
        <begin position="15"/>
        <end position="35"/>
    </location>
</feature>
<accession>A0AAV4GZS6</accession>
<keyword evidence="4" id="KW-1185">Reference proteome</keyword>
<evidence type="ECO:0000256" key="1">
    <source>
        <dbReference type="SAM" id="MobiDB-lite"/>
    </source>
</evidence>
<reference evidence="3 4" key="1">
    <citation type="journal article" date="2021" name="Elife">
        <title>Chloroplast acquisition without the gene transfer in kleptoplastic sea slugs, Plakobranchus ocellatus.</title>
        <authorList>
            <person name="Maeda T."/>
            <person name="Takahashi S."/>
            <person name="Yoshida T."/>
            <person name="Shimamura S."/>
            <person name="Takaki Y."/>
            <person name="Nagai Y."/>
            <person name="Toyoda A."/>
            <person name="Suzuki Y."/>
            <person name="Arimoto A."/>
            <person name="Ishii H."/>
            <person name="Satoh N."/>
            <person name="Nishiyama T."/>
            <person name="Hasebe M."/>
            <person name="Maruyama T."/>
            <person name="Minagawa J."/>
            <person name="Obokata J."/>
            <person name="Shigenobu S."/>
        </authorList>
    </citation>
    <scope>NUCLEOTIDE SEQUENCE [LARGE SCALE GENOMIC DNA]</scope>
</reference>
<evidence type="ECO:0000256" key="2">
    <source>
        <dbReference type="SAM" id="Phobius"/>
    </source>
</evidence>
<name>A0AAV4GZS6_9GAST</name>
<protein>
    <submittedName>
        <fullName evidence="3">Uncharacterized protein</fullName>
    </submittedName>
</protein>
<dbReference type="AlphaFoldDB" id="A0AAV4GZS6"/>
<dbReference type="EMBL" id="BMAT01005335">
    <property type="protein sequence ID" value="GFR91267.1"/>
    <property type="molecule type" value="Genomic_DNA"/>
</dbReference>
<sequence>MAHTRSNKRRRGLDTYQGVFMVLTLIVMIIVVLSAKDFATAILLISLMTNFLIISSQLTLIFGGYNHGAADCGKEENGFCRLDRSLASLETVDRVDPTALEDGVTAELFESKVQTRPSQETFDTPHRGNATAMSPLRTKAPDSFLESAAYPGAIDFKGIDSPDVGGEVLGLFGSGSEALSMPYDDDGNGLMALQARSRNEPERARTGVYRRKALVDRHVGEELDEHEKMCWWGAEEM</sequence>
<dbReference type="Proteomes" id="UP000762676">
    <property type="component" value="Unassembled WGS sequence"/>
</dbReference>
<keyword evidence="2" id="KW-1133">Transmembrane helix</keyword>
<proteinExistence type="predicted"/>
<organism evidence="3 4">
    <name type="scientific">Elysia marginata</name>
    <dbReference type="NCBI Taxonomy" id="1093978"/>
    <lineage>
        <taxon>Eukaryota</taxon>
        <taxon>Metazoa</taxon>
        <taxon>Spiralia</taxon>
        <taxon>Lophotrochozoa</taxon>
        <taxon>Mollusca</taxon>
        <taxon>Gastropoda</taxon>
        <taxon>Heterobranchia</taxon>
        <taxon>Euthyneura</taxon>
        <taxon>Panpulmonata</taxon>
        <taxon>Sacoglossa</taxon>
        <taxon>Placobranchoidea</taxon>
        <taxon>Plakobranchidae</taxon>
        <taxon>Elysia</taxon>
    </lineage>
</organism>
<evidence type="ECO:0000313" key="4">
    <source>
        <dbReference type="Proteomes" id="UP000762676"/>
    </source>
</evidence>
<comment type="caution">
    <text evidence="3">The sequence shown here is derived from an EMBL/GenBank/DDBJ whole genome shotgun (WGS) entry which is preliminary data.</text>
</comment>
<gene>
    <name evidence="3" type="ORF">ElyMa_002588600</name>
</gene>
<feature type="region of interest" description="Disordered" evidence="1">
    <location>
        <begin position="114"/>
        <end position="135"/>
    </location>
</feature>
<keyword evidence="2" id="KW-0472">Membrane</keyword>